<dbReference type="AlphaFoldDB" id="A0A1I7RQ81"/>
<dbReference type="eggNOG" id="ENOG502SGFF">
    <property type="taxonomic scope" value="Eukaryota"/>
</dbReference>
<gene>
    <name evidence="1" type="ORF">BXYJ_LOCUS4028</name>
</gene>
<keyword evidence="4" id="KW-1185">Reference proteome</keyword>
<reference evidence="2" key="2">
    <citation type="submission" date="2020-08" db="EMBL/GenBank/DDBJ databases">
        <authorList>
            <person name="Kikuchi T."/>
        </authorList>
    </citation>
    <scope>NUCLEOTIDE SEQUENCE</scope>
    <source>
        <strain evidence="1">Ka4C1</strain>
    </source>
</reference>
<evidence type="ECO:0000313" key="3">
    <source>
        <dbReference type="Proteomes" id="UP000095284"/>
    </source>
</evidence>
<dbReference type="WBParaSite" id="BXY_0287300.1">
    <property type="protein sequence ID" value="BXY_0287300.1"/>
    <property type="gene ID" value="BXY_0287300"/>
</dbReference>
<name>A0A1I7RQ81_BURXY</name>
<evidence type="ECO:0000313" key="5">
    <source>
        <dbReference type="WBParaSite" id="BXY_0287300.1"/>
    </source>
</evidence>
<organism evidence="3 5">
    <name type="scientific">Bursaphelenchus xylophilus</name>
    <name type="common">Pinewood nematode worm</name>
    <name type="synonym">Aphelenchoides xylophilus</name>
    <dbReference type="NCBI Taxonomy" id="6326"/>
    <lineage>
        <taxon>Eukaryota</taxon>
        <taxon>Metazoa</taxon>
        <taxon>Ecdysozoa</taxon>
        <taxon>Nematoda</taxon>
        <taxon>Chromadorea</taxon>
        <taxon>Rhabditida</taxon>
        <taxon>Tylenchina</taxon>
        <taxon>Tylenchomorpha</taxon>
        <taxon>Aphelenchoidea</taxon>
        <taxon>Aphelenchoididae</taxon>
        <taxon>Bursaphelenchus</taxon>
    </lineage>
</organism>
<dbReference type="Pfam" id="PF05535">
    <property type="entry name" value="Chromadorea_ALT"/>
    <property type="match status" value="1"/>
</dbReference>
<proteinExistence type="predicted"/>
<sequence>MTEDPNFNCHGGIFSLSMGYYIPCRAHYHCYGSREPPNWCLSQRNYTWTQWGCHCDLKIGSCIVERFQDKNERLEWSYCIPNEEFYCANRR</sequence>
<accession>A0A1I7RQ81</accession>
<dbReference type="Proteomes" id="UP000659654">
    <property type="component" value="Unassembled WGS sequence"/>
</dbReference>
<dbReference type="EMBL" id="CAJFDI010000002">
    <property type="protein sequence ID" value="CAD5215435.1"/>
    <property type="molecule type" value="Genomic_DNA"/>
</dbReference>
<dbReference type="EMBL" id="CAJFCV020000002">
    <property type="protein sequence ID" value="CAG9097293.1"/>
    <property type="molecule type" value="Genomic_DNA"/>
</dbReference>
<dbReference type="Proteomes" id="UP000095284">
    <property type="component" value="Unplaced"/>
</dbReference>
<evidence type="ECO:0000313" key="2">
    <source>
        <dbReference type="EMBL" id="CAG9097293.1"/>
    </source>
</evidence>
<dbReference type="OrthoDB" id="5779160at2759"/>
<evidence type="ECO:0000313" key="1">
    <source>
        <dbReference type="EMBL" id="CAD5215435.1"/>
    </source>
</evidence>
<evidence type="ECO:0000313" key="4">
    <source>
        <dbReference type="Proteomes" id="UP000659654"/>
    </source>
</evidence>
<dbReference type="InterPro" id="IPR008451">
    <property type="entry name" value="Chromadorea_ALT"/>
</dbReference>
<protein>
    <submittedName>
        <fullName evidence="1">(pine wood nematode) hypothetical protein</fullName>
    </submittedName>
</protein>
<dbReference type="Proteomes" id="UP000582659">
    <property type="component" value="Unassembled WGS sequence"/>
</dbReference>
<reference evidence="5" key="1">
    <citation type="submission" date="2016-11" db="UniProtKB">
        <authorList>
            <consortium name="WormBaseParasite"/>
        </authorList>
    </citation>
    <scope>IDENTIFICATION</scope>
</reference>